<dbReference type="Pfam" id="PF00487">
    <property type="entry name" value="FA_desaturase"/>
    <property type="match status" value="1"/>
</dbReference>
<dbReference type="RefSeq" id="WP_114352268.1">
    <property type="nucleotide sequence ID" value="NZ_QPJJ01000004.1"/>
</dbReference>
<keyword evidence="1" id="KW-0472">Membrane</keyword>
<feature type="domain" description="Fatty acid desaturase" evidence="2">
    <location>
        <begin position="51"/>
        <end position="291"/>
    </location>
</feature>
<feature type="transmembrane region" description="Helical" evidence="1">
    <location>
        <begin position="147"/>
        <end position="164"/>
    </location>
</feature>
<organism evidence="3 4">
    <name type="scientific">Saliterribacillus persicus</name>
    <dbReference type="NCBI Taxonomy" id="930114"/>
    <lineage>
        <taxon>Bacteria</taxon>
        <taxon>Bacillati</taxon>
        <taxon>Bacillota</taxon>
        <taxon>Bacilli</taxon>
        <taxon>Bacillales</taxon>
        <taxon>Bacillaceae</taxon>
        <taxon>Saliterribacillus</taxon>
    </lineage>
</organism>
<dbReference type="GO" id="GO:0006629">
    <property type="term" value="P:lipid metabolic process"/>
    <property type="evidence" value="ECO:0007669"/>
    <property type="project" value="InterPro"/>
</dbReference>
<dbReference type="EMBL" id="QPJJ01000004">
    <property type="protein sequence ID" value="RCW73169.1"/>
    <property type="molecule type" value="Genomic_DNA"/>
</dbReference>
<feature type="transmembrane region" description="Helical" evidence="1">
    <location>
        <begin position="21"/>
        <end position="42"/>
    </location>
</feature>
<dbReference type="GO" id="GO:0016020">
    <property type="term" value="C:membrane"/>
    <property type="evidence" value="ECO:0007669"/>
    <property type="project" value="TreeGrafter"/>
</dbReference>
<evidence type="ECO:0000313" key="3">
    <source>
        <dbReference type="EMBL" id="RCW73169.1"/>
    </source>
</evidence>
<feature type="transmembrane region" description="Helical" evidence="1">
    <location>
        <begin position="180"/>
        <end position="200"/>
    </location>
</feature>
<keyword evidence="1" id="KW-0812">Transmembrane</keyword>
<reference evidence="3 4" key="1">
    <citation type="submission" date="2018-07" db="EMBL/GenBank/DDBJ databases">
        <title>Genomic Encyclopedia of Type Strains, Phase IV (KMG-IV): sequencing the most valuable type-strain genomes for metagenomic binning, comparative biology and taxonomic classification.</title>
        <authorList>
            <person name="Goeker M."/>
        </authorList>
    </citation>
    <scope>NUCLEOTIDE SEQUENCE [LARGE SCALE GENOMIC DNA]</scope>
    <source>
        <strain evidence="3 4">DSM 27696</strain>
    </source>
</reference>
<keyword evidence="1" id="KW-1133">Transmembrane helix</keyword>
<dbReference type="GO" id="GO:0016717">
    <property type="term" value="F:oxidoreductase activity, acting on paired donors, with oxidation of a pair of donors resulting in the reduction of molecular oxygen to two molecules of water"/>
    <property type="evidence" value="ECO:0007669"/>
    <property type="project" value="TreeGrafter"/>
</dbReference>
<dbReference type="PANTHER" id="PTHR19353">
    <property type="entry name" value="FATTY ACID DESATURASE 2"/>
    <property type="match status" value="1"/>
</dbReference>
<dbReference type="InterPro" id="IPR005804">
    <property type="entry name" value="FA_desaturase_dom"/>
</dbReference>
<protein>
    <submittedName>
        <fullName evidence="3">Omega-6 fatty acid desaturase (Delta-12 desaturase)</fullName>
    </submittedName>
</protein>
<dbReference type="PANTHER" id="PTHR19353:SF73">
    <property type="entry name" value="FATTY ACID DESATURASE"/>
    <property type="match status" value="1"/>
</dbReference>
<name>A0A368Y0E5_9BACI</name>
<dbReference type="InterPro" id="IPR012171">
    <property type="entry name" value="Fatty_acid_desaturase"/>
</dbReference>
<keyword evidence="4" id="KW-1185">Reference proteome</keyword>
<evidence type="ECO:0000313" key="4">
    <source>
        <dbReference type="Proteomes" id="UP000252585"/>
    </source>
</evidence>
<sequence>MSKQKQAQLRKDVMPYATSNTKASIFQLINTVPPFFILWFLAYQSLSISIWLSLALSAGAALFVVRMFIIFHDCAHQSFFKNKKLNRILGTLTGILTHFAFEKWKRSHSIHHATSGNLDQRGTGDIWVMTVKEYQKSSKWEKFVYRLYRNPVVMFGLGPIYLFLVDNRFNRKGARKKERINTYVINASLVLVYALMIWAIGWQAFLLVQLPVIYIAGALGIWLFYVQHQFEDSYFENESEWDYVKAAVDGSSYYKLPKVLEWLTGNIGYHHVHHLSPRVPNYHLEKAHSETPPLHKATTITLKSSLESIRFRLYDEDNKRFIGFKEVKKLKSRKVSINTQPSFQEK</sequence>
<proteinExistence type="predicted"/>
<dbReference type="Proteomes" id="UP000252585">
    <property type="component" value="Unassembled WGS sequence"/>
</dbReference>
<evidence type="ECO:0000256" key="1">
    <source>
        <dbReference type="SAM" id="Phobius"/>
    </source>
</evidence>
<gene>
    <name evidence="3" type="ORF">DFR57_104167</name>
</gene>
<evidence type="ECO:0000259" key="2">
    <source>
        <dbReference type="Pfam" id="PF00487"/>
    </source>
</evidence>
<dbReference type="OrthoDB" id="9769653at2"/>
<feature type="transmembrane region" description="Helical" evidence="1">
    <location>
        <begin position="48"/>
        <end position="72"/>
    </location>
</feature>
<dbReference type="AlphaFoldDB" id="A0A368Y0E5"/>
<comment type="caution">
    <text evidence="3">The sequence shown here is derived from an EMBL/GenBank/DDBJ whole genome shotgun (WGS) entry which is preliminary data.</text>
</comment>
<dbReference type="CDD" id="cd03507">
    <property type="entry name" value="Delta12-FADS-like"/>
    <property type="match status" value="1"/>
</dbReference>
<accession>A0A368Y0E5</accession>
<feature type="transmembrane region" description="Helical" evidence="1">
    <location>
        <begin position="206"/>
        <end position="226"/>
    </location>
</feature>